<dbReference type="EMBL" id="CAJOBO010003791">
    <property type="protein sequence ID" value="CAF4503402.1"/>
    <property type="molecule type" value="Genomic_DNA"/>
</dbReference>
<feature type="compositionally biased region" description="Pro residues" evidence="1">
    <location>
        <begin position="410"/>
        <end position="427"/>
    </location>
</feature>
<evidence type="ECO:0000256" key="1">
    <source>
        <dbReference type="SAM" id="MobiDB-lite"/>
    </source>
</evidence>
<feature type="compositionally biased region" description="Polar residues" evidence="1">
    <location>
        <begin position="263"/>
        <end position="285"/>
    </location>
</feature>
<feature type="compositionally biased region" description="Basic and acidic residues" evidence="1">
    <location>
        <begin position="151"/>
        <end position="163"/>
    </location>
</feature>
<evidence type="ECO:0000313" key="4">
    <source>
        <dbReference type="EMBL" id="CAF4774207.1"/>
    </source>
</evidence>
<feature type="compositionally biased region" description="Basic residues" evidence="1">
    <location>
        <begin position="428"/>
        <end position="438"/>
    </location>
</feature>
<gene>
    <name evidence="2" type="ORF">HFQ381_LOCUS27940</name>
    <name evidence="4" type="ORF">QYT958_LOCUS22341</name>
    <name evidence="3" type="ORF">TSG867_LOCUS28215</name>
</gene>
<feature type="region of interest" description="Disordered" evidence="1">
    <location>
        <begin position="1"/>
        <end position="25"/>
    </location>
</feature>
<feature type="region of interest" description="Disordered" evidence="1">
    <location>
        <begin position="228"/>
        <end position="294"/>
    </location>
</feature>
<dbReference type="Proteomes" id="UP000663851">
    <property type="component" value="Unassembled WGS sequence"/>
</dbReference>
<dbReference type="EMBL" id="CAJOBQ010003471">
    <property type="protein sequence ID" value="CAF4607380.1"/>
    <property type="molecule type" value="Genomic_DNA"/>
</dbReference>
<reference evidence="3" key="1">
    <citation type="submission" date="2021-02" db="EMBL/GenBank/DDBJ databases">
        <authorList>
            <person name="Nowell W R."/>
        </authorList>
    </citation>
    <scope>NUCLEOTIDE SEQUENCE</scope>
</reference>
<proteinExistence type="predicted"/>
<feature type="compositionally biased region" description="Acidic residues" evidence="1">
    <location>
        <begin position="238"/>
        <end position="262"/>
    </location>
</feature>
<sequence>MASTEATPRYRNFSNNMPSSMNPKVHTSTSLIAVEKESEPNPEDQCFMCRQANVYVKPIGMSQERRVARRHPPPLSRAQIDVLSQKKNLTKLEVRKLLQCYFPEIKHVKYFQLHKFHSCCYDPKHLNLCKNHITALQHERGQNPGGHHHHHDDDNLYKDRERDGDAKDRVSFVRIKIEPTKGIPTRFLAPAALPESLAEMLLNQVNRLENKKVPPSLTKNRTILPYNVRRINMTHGSDDDDDDDDGDDDDDEEDDTEDDGDYNDNQRTQVQGKVMADSSTHFGNNRQEKLKLERKLPNGDLEVENLDELNSLYINHQRPTNFNGKPQLFSKPLRKKKRKAGTNNNGNRKSKLKHWELLALEQAKQETCNCRHHVTTVEDDHTHFDWCRCKDHQHKEVMERRKSFVATPVQPTPLPPPPPKEPVTPPAPKRRPKPRKIHTKSVGIDAAEPSSAEIALAYDPTAVDYDMIQEAIYYRTSSGRLIKPQTTNAFTYEGIPSSMMINNQDSMPNQSEVLYMTSDGKLQPFENGGRNQRNPKTIVLSKPGSLYNGQASIDAQHSSTNNAASNTLPVLKFPAIVNSTTQHANNNYGKGYQPTEFTLAKFSPDKTVRSPDGQGRLRAISMSTQRSTKPTFSNQDATPDFGRDSSTVANRRWFDQPLGDQNLRPVKDGQYGLIAGTSTDSYQTKSELAEANLNNNNNIRSNASKNSGNCTIS</sequence>
<comment type="caution">
    <text evidence="3">The sequence shown here is derived from an EMBL/GenBank/DDBJ whole genome shotgun (WGS) entry which is preliminary data.</text>
</comment>
<feature type="region of interest" description="Disordered" evidence="1">
    <location>
        <begin position="406"/>
        <end position="438"/>
    </location>
</feature>
<accession>A0A821CSC6</accession>
<evidence type="ECO:0000313" key="5">
    <source>
        <dbReference type="Proteomes" id="UP000663862"/>
    </source>
</evidence>
<feature type="compositionally biased region" description="Polar residues" evidence="1">
    <location>
        <begin position="623"/>
        <end position="637"/>
    </location>
</feature>
<feature type="compositionally biased region" description="Low complexity" evidence="1">
    <location>
        <begin position="14"/>
        <end position="23"/>
    </location>
</feature>
<protein>
    <submittedName>
        <fullName evidence="3">Uncharacterized protein</fullName>
    </submittedName>
</protein>
<name>A0A821CSC6_9BILA</name>
<feature type="region of interest" description="Disordered" evidence="1">
    <location>
        <begin position="623"/>
        <end position="645"/>
    </location>
</feature>
<dbReference type="EMBL" id="CAJOBR010004257">
    <property type="protein sequence ID" value="CAF4774207.1"/>
    <property type="molecule type" value="Genomic_DNA"/>
</dbReference>
<dbReference type="Proteomes" id="UP000663848">
    <property type="component" value="Unassembled WGS sequence"/>
</dbReference>
<dbReference type="AlphaFoldDB" id="A0A821CSC6"/>
<evidence type="ECO:0000313" key="2">
    <source>
        <dbReference type="EMBL" id="CAF4503402.1"/>
    </source>
</evidence>
<evidence type="ECO:0000313" key="3">
    <source>
        <dbReference type="EMBL" id="CAF4607380.1"/>
    </source>
</evidence>
<feature type="region of interest" description="Disordered" evidence="1">
    <location>
        <begin position="139"/>
        <end position="163"/>
    </location>
</feature>
<organism evidence="3 5">
    <name type="scientific">Rotaria socialis</name>
    <dbReference type="NCBI Taxonomy" id="392032"/>
    <lineage>
        <taxon>Eukaryota</taxon>
        <taxon>Metazoa</taxon>
        <taxon>Spiralia</taxon>
        <taxon>Gnathifera</taxon>
        <taxon>Rotifera</taxon>
        <taxon>Eurotatoria</taxon>
        <taxon>Bdelloidea</taxon>
        <taxon>Philodinida</taxon>
        <taxon>Philodinidae</taxon>
        <taxon>Rotaria</taxon>
    </lineage>
</organism>
<dbReference type="Proteomes" id="UP000663862">
    <property type="component" value="Unassembled WGS sequence"/>
</dbReference>